<proteinExistence type="predicted"/>
<dbReference type="WBParaSite" id="maker-unitig_40919-snap-gene-0.1-mRNA-1">
    <property type="protein sequence ID" value="maker-unitig_40919-snap-gene-0.1-mRNA-1"/>
    <property type="gene ID" value="maker-unitig_40919-snap-gene-0.1"/>
</dbReference>
<evidence type="ECO:0000313" key="2">
    <source>
        <dbReference type="Proteomes" id="UP000095280"/>
    </source>
</evidence>
<sequence length="263" mass="28003">MRSPCDPSLMLPPSGGGPDIRVTSPCLSNEERVYFPDEVFKTARASQTNQKSRRSDARNPAVTVDAANSFSRVNQNAHLSSGSSAVPGFYGRGCDVRCEPQRGCCCDSEGLLRCDETIDLLSPAGHETGIPNSGPGGADQAMAIPTIETEMKLTRNLGYFNPASYNTLTSQVTNIGSNYCIHLGGVPANNRSRLWGVRGPQEPPSGDPARPLVAARQPPPPPAAAGSPDRARGHSQEPQVTRSYQVAKLLAKELSTTNPVEFS</sequence>
<dbReference type="Proteomes" id="UP000095280">
    <property type="component" value="Unplaced"/>
</dbReference>
<evidence type="ECO:0000256" key="1">
    <source>
        <dbReference type="SAM" id="MobiDB-lite"/>
    </source>
</evidence>
<evidence type="ECO:0000313" key="3">
    <source>
        <dbReference type="WBParaSite" id="maker-unitig_40919-snap-gene-0.1-mRNA-1"/>
    </source>
</evidence>
<name>A0A1I8FMI4_9PLAT</name>
<reference evidence="3" key="1">
    <citation type="submission" date="2016-11" db="UniProtKB">
        <authorList>
            <consortium name="WormBaseParasite"/>
        </authorList>
    </citation>
    <scope>IDENTIFICATION</scope>
</reference>
<feature type="region of interest" description="Disordered" evidence="1">
    <location>
        <begin position="193"/>
        <end position="244"/>
    </location>
</feature>
<organism evidence="2 3">
    <name type="scientific">Macrostomum lignano</name>
    <dbReference type="NCBI Taxonomy" id="282301"/>
    <lineage>
        <taxon>Eukaryota</taxon>
        <taxon>Metazoa</taxon>
        <taxon>Spiralia</taxon>
        <taxon>Lophotrochozoa</taxon>
        <taxon>Platyhelminthes</taxon>
        <taxon>Rhabditophora</taxon>
        <taxon>Macrostomorpha</taxon>
        <taxon>Macrostomida</taxon>
        <taxon>Macrostomidae</taxon>
        <taxon>Macrostomum</taxon>
    </lineage>
</organism>
<dbReference type="AlphaFoldDB" id="A0A1I8FMI4"/>
<keyword evidence="2" id="KW-1185">Reference proteome</keyword>
<protein>
    <submittedName>
        <fullName evidence="3">Uncharacterized protein</fullName>
    </submittedName>
</protein>
<accession>A0A1I8FMI4</accession>